<dbReference type="GO" id="GO:0015288">
    <property type="term" value="F:porin activity"/>
    <property type="evidence" value="ECO:0007669"/>
    <property type="project" value="UniProtKB-KW"/>
</dbReference>
<evidence type="ECO:0008006" key="20">
    <source>
        <dbReference type="Google" id="ProtNLM"/>
    </source>
</evidence>
<organism evidence="18 19">
    <name type="scientific">Mucilaginibacter corticis</name>
    <dbReference type="NCBI Taxonomy" id="2597670"/>
    <lineage>
        <taxon>Bacteria</taxon>
        <taxon>Pseudomonadati</taxon>
        <taxon>Bacteroidota</taxon>
        <taxon>Sphingobacteriia</taxon>
        <taxon>Sphingobacteriales</taxon>
        <taxon>Sphingobacteriaceae</taxon>
        <taxon>Mucilaginibacter</taxon>
    </lineage>
</organism>
<keyword evidence="8" id="KW-0625">Polysaccharide transport</keyword>
<dbReference type="GO" id="GO:0015159">
    <property type="term" value="F:polysaccharide transmembrane transporter activity"/>
    <property type="evidence" value="ECO:0007669"/>
    <property type="project" value="InterPro"/>
</dbReference>
<keyword evidence="13" id="KW-0998">Cell outer membrane</keyword>
<evidence type="ECO:0000256" key="14">
    <source>
        <dbReference type="ARBA" id="ARBA00023288"/>
    </source>
</evidence>
<protein>
    <recommendedName>
        <fullName evidence="20">Sugar transporter</fullName>
    </recommendedName>
</protein>
<keyword evidence="11 15" id="KW-0472">Membrane</keyword>
<evidence type="ECO:0000259" key="17">
    <source>
        <dbReference type="Pfam" id="PF22461"/>
    </source>
</evidence>
<feature type="domain" description="Polysaccharide export protein N-terminal" evidence="16">
    <location>
        <begin position="46"/>
        <end position="145"/>
    </location>
</feature>
<feature type="domain" description="SLBB" evidence="17">
    <location>
        <begin position="149"/>
        <end position="228"/>
    </location>
</feature>
<dbReference type="InterPro" id="IPR003715">
    <property type="entry name" value="Poly_export_N"/>
</dbReference>
<keyword evidence="6 15" id="KW-0812">Transmembrane</keyword>
<evidence type="ECO:0000256" key="9">
    <source>
        <dbReference type="ARBA" id="ARBA00023065"/>
    </source>
</evidence>
<proteinExistence type="inferred from homology"/>
<evidence type="ECO:0000256" key="15">
    <source>
        <dbReference type="SAM" id="Phobius"/>
    </source>
</evidence>
<dbReference type="GO" id="GO:0009279">
    <property type="term" value="C:cell outer membrane"/>
    <property type="evidence" value="ECO:0007669"/>
    <property type="project" value="UniProtKB-SubCell"/>
</dbReference>
<evidence type="ECO:0000256" key="4">
    <source>
        <dbReference type="ARBA" id="ARBA00022452"/>
    </source>
</evidence>
<keyword evidence="19" id="KW-1185">Reference proteome</keyword>
<evidence type="ECO:0000256" key="7">
    <source>
        <dbReference type="ARBA" id="ARBA00022729"/>
    </source>
</evidence>
<dbReference type="InterPro" id="IPR049712">
    <property type="entry name" value="Poly_export"/>
</dbReference>
<comment type="similarity">
    <text evidence="2">Belongs to the BexD/CtrA/VexA family.</text>
</comment>
<keyword evidence="7" id="KW-0732">Signal</keyword>
<dbReference type="GO" id="GO:0006811">
    <property type="term" value="P:monoatomic ion transport"/>
    <property type="evidence" value="ECO:0007669"/>
    <property type="project" value="UniProtKB-KW"/>
</dbReference>
<evidence type="ECO:0000259" key="16">
    <source>
        <dbReference type="Pfam" id="PF02563"/>
    </source>
</evidence>
<dbReference type="PANTHER" id="PTHR33619">
    <property type="entry name" value="POLYSACCHARIDE EXPORT PROTEIN GFCE-RELATED"/>
    <property type="match status" value="1"/>
</dbReference>
<keyword evidence="15" id="KW-1133">Transmembrane helix</keyword>
<keyword evidence="4" id="KW-1134">Transmembrane beta strand</keyword>
<evidence type="ECO:0000256" key="2">
    <source>
        <dbReference type="ARBA" id="ARBA00009450"/>
    </source>
</evidence>
<evidence type="ECO:0000256" key="3">
    <source>
        <dbReference type="ARBA" id="ARBA00022448"/>
    </source>
</evidence>
<evidence type="ECO:0000313" key="19">
    <source>
        <dbReference type="Proteomes" id="UP000318733"/>
    </source>
</evidence>
<dbReference type="Pfam" id="PF02563">
    <property type="entry name" value="Poly_export"/>
    <property type="match status" value="1"/>
</dbReference>
<keyword evidence="10" id="KW-0626">Porin</keyword>
<accession>A0A556MM54</accession>
<sequence>MKKLILPVNFILILLGLLSCRSYKKLIYMQDVNGHEFLSGGAANIPVYKIRQKDNLYINIISPNPDLNKKYNPVEAGTNGLALSSQYENQQEQFINGYTVDDKGDLTLPAIGKINVAGKTLAEAQSDIETRAATFLKDVIVKVKLLSFRVTVIGEVKLPGVYYNYNDNFSVLNAIASANGNTDYANLNKVLVLRPTATGSETFTLDMQSKQVVNSPAFYLLPNDVVVVQPDKNKNTQISISTAALVLSTITSVFLILNYVRK</sequence>
<keyword evidence="14" id="KW-0449">Lipoprotein</keyword>
<dbReference type="Proteomes" id="UP000318733">
    <property type="component" value="Unassembled WGS sequence"/>
</dbReference>
<evidence type="ECO:0000256" key="1">
    <source>
        <dbReference type="ARBA" id="ARBA00004571"/>
    </source>
</evidence>
<gene>
    <name evidence="18" type="ORF">FO440_14750</name>
</gene>
<evidence type="ECO:0000313" key="18">
    <source>
        <dbReference type="EMBL" id="TSJ40990.1"/>
    </source>
</evidence>
<evidence type="ECO:0000256" key="5">
    <source>
        <dbReference type="ARBA" id="ARBA00022597"/>
    </source>
</evidence>
<reference evidence="18 19" key="1">
    <citation type="submission" date="2019-07" db="EMBL/GenBank/DDBJ databases">
        <authorList>
            <person name="Huq M.A."/>
        </authorList>
    </citation>
    <scope>NUCLEOTIDE SEQUENCE [LARGE SCALE GENOMIC DNA]</scope>
    <source>
        <strain evidence="18 19">MAH-19</strain>
    </source>
</reference>
<name>A0A556MM54_9SPHI</name>
<dbReference type="PROSITE" id="PS51257">
    <property type="entry name" value="PROKAR_LIPOPROTEIN"/>
    <property type="match status" value="1"/>
</dbReference>
<keyword evidence="12" id="KW-0564">Palmitate</keyword>
<comment type="subcellular location">
    <subcellularLocation>
        <location evidence="1">Cell outer membrane</location>
        <topology evidence="1">Multi-pass membrane protein</topology>
    </subcellularLocation>
</comment>
<keyword evidence="3" id="KW-0813">Transport</keyword>
<dbReference type="PANTHER" id="PTHR33619:SF3">
    <property type="entry name" value="POLYSACCHARIDE EXPORT PROTEIN GFCE-RELATED"/>
    <property type="match status" value="1"/>
</dbReference>
<evidence type="ECO:0000256" key="6">
    <source>
        <dbReference type="ARBA" id="ARBA00022692"/>
    </source>
</evidence>
<dbReference type="RefSeq" id="WP_144249028.1">
    <property type="nucleotide sequence ID" value="NZ_VLPK01000002.1"/>
</dbReference>
<evidence type="ECO:0000256" key="12">
    <source>
        <dbReference type="ARBA" id="ARBA00023139"/>
    </source>
</evidence>
<feature type="transmembrane region" description="Helical" evidence="15">
    <location>
        <begin position="238"/>
        <end position="260"/>
    </location>
</feature>
<evidence type="ECO:0000256" key="13">
    <source>
        <dbReference type="ARBA" id="ARBA00023237"/>
    </source>
</evidence>
<evidence type="ECO:0000256" key="11">
    <source>
        <dbReference type="ARBA" id="ARBA00023136"/>
    </source>
</evidence>
<dbReference type="GO" id="GO:0046930">
    <property type="term" value="C:pore complex"/>
    <property type="evidence" value="ECO:0007669"/>
    <property type="project" value="UniProtKB-KW"/>
</dbReference>
<dbReference type="OrthoDB" id="662756at2"/>
<keyword evidence="9" id="KW-0406">Ion transport</keyword>
<dbReference type="Gene3D" id="3.10.560.10">
    <property type="entry name" value="Outer membrane lipoprotein wza domain like"/>
    <property type="match status" value="1"/>
</dbReference>
<evidence type="ECO:0000256" key="8">
    <source>
        <dbReference type="ARBA" id="ARBA00023047"/>
    </source>
</evidence>
<evidence type="ECO:0000256" key="10">
    <source>
        <dbReference type="ARBA" id="ARBA00023114"/>
    </source>
</evidence>
<dbReference type="InterPro" id="IPR054765">
    <property type="entry name" value="SLBB_dom"/>
</dbReference>
<keyword evidence="5" id="KW-0762">Sugar transport</keyword>
<dbReference type="Pfam" id="PF22461">
    <property type="entry name" value="SLBB_2"/>
    <property type="match status" value="1"/>
</dbReference>
<comment type="caution">
    <text evidence="18">The sequence shown here is derived from an EMBL/GenBank/DDBJ whole genome shotgun (WGS) entry which is preliminary data.</text>
</comment>
<dbReference type="AlphaFoldDB" id="A0A556MM54"/>
<dbReference type="Gene3D" id="3.30.1950.10">
    <property type="entry name" value="wza like domain"/>
    <property type="match status" value="1"/>
</dbReference>
<dbReference type="EMBL" id="VLPK01000002">
    <property type="protein sequence ID" value="TSJ40990.1"/>
    <property type="molecule type" value="Genomic_DNA"/>
</dbReference>